<comment type="similarity">
    <text evidence="7">Belongs to the TRAP transporter large permease family.</text>
</comment>
<comment type="subcellular location">
    <subcellularLocation>
        <location evidence="1 7">Cell inner membrane</location>
        <topology evidence="1 7">Multi-pass membrane protein</topology>
    </subcellularLocation>
</comment>
<feature type="transmembrane region" description="Helical" evidence="7">
    <location>
        <begin position="253"/>
        <end position="271"/>
    </location>
</feature>
<dbReference type="RefSeq" id="WP_036547674.1">
    <property type="nucleotide sequence ID" value="NZ_JMSZ01000032.1"/>
</dbReference>
<evidence type="ECO:0000256" key="1">
    <source>
        <dbReference type="ARBA" id="ARBA00004429"/>
    </source>
</evidence>
<feature type="transmembrane region" description="Helical" evidence="7">
    <location>
        <begin position="411"/>
        <end position="434"/>
    </location>
</feature>
<feature type="transmembrane region" description="Helical" evidence="7">
    <location>
        <begin position="177"/>
        <end position="198"/>
    </location>
</feature>
<dbReference type="InterPro" id="IPR010656">
    <property type="entry name" value="DctM"/>
</dbReference>
<keyword evidence="2" id="KW-1003">Cell membrane</keyword>
<dbReference type="Pfam" id="PF06808">
    <property type="entry name" value="DctM"/>
    <property type="match status" value="1"/>
</dbReference>
<keyword evidence="7" id="KW-0813">Transport</keyword>
<feature type="transmembrane region" description="Helical" evidence="7">
    <location>
        <begin position="97"/>
        <end position="126"/>
    </location>
</feature>
<feature type="transmembrane region" description="Helical" evidence="7">
    <location>
        <begin position="367"/>
        <end position="391"/>
    </location>
</feature>
<evidence type="ECO:0000259" key="8">
    <source>
        <dbReference type="Pfam" id="PF06808"/>
    </source>
</evidence>
<reference evidence="9 10" key="1">
    <citation type="journal article" date="2005" name="Int. J. Syst. Evol. Microbiol.">
        <title>Nitrincola lacisaponensis gen. nov., sp. nov., a novel alkaliphilic bacterium isolated from an alkaline, saline lake.</title>
        <authorList>
            <person name="Dimitriu P.A."/>
            <person name="Shukla S.K."/>
            <person name="Conradt J."/>
            <person name="Marquez M.C."/>
            <person name="Ventosa A."/>
            <person name="Maglia A."/>
            <person name="Peyton B.M."/>
            <person name="Pinkart H.C."/>
            <person name="Mormile M.R."/>
        </authorList>
    </citation>
    <scope>NUCLEOTIDE SEQUENCE [LARGE SCALE GENOMIC DNA]</scope>
    <source>
        <strain evidence="9 10">4CA</strain>
    </source>
</reference>
<gene>
    <name evidence="9" type="ORF">ADINL_2176</name>
</gene>
<evidence type="ECO:0000313" key="9">
    <source>
        <dbReference type="EMBL" id="KDE39047.1"/>
    </source>
</evidence>
<feature type="domain" description="TRAP C4-dicarboxylate transport system permease DctM subunit" evidence="8">
    <location>
        <begin position="10"/>
        <end position="428"/>
    </location>
</feature>
<feature type="transmembrane region" description="Helical" evidence="7">
    <location>
        <begin position="219"/>
        <end position="247"/>
    </location>
</feature>
<protein>
    <recommendedName>
        <fullName evidence="7">TRAP transporter large permease protein</fullName>
    </recommendedName>
</protein>
<dbReference type="PATRIC" id="fig|267850.7.peg.2144"/>
<feature type="transmembrane region" description="Helical" evidence="7">
    <location>
        <begin position="327"/>
        <end position="355"/>
    </location>
</feature>
<keyword evidence="10" id="KW-1185">Reference proteome</keyword>
<accession>A0A063Y3H5</accession>
<name>A0A063Y3H5_9GAMM</name>
<dbReference type="PANTHER" id="PTHR33362:SF7">
    <property type="entry name" value="SLL1103 PROTEIN"/>
    <property type="match status" value="1"/>
</dbReference>
<dbReference type="OrthoDB" id="9796052at2"/>
<evidence type="ECO:0000256" key="5">
    <source>
        <dbReference type="ARBA" id="ARBA00022989"/>
    </source>
</evidence>
<comment type="subunit">
    <text evidence="7">The complex comprises the extracytoplasmic solute receptor protein and the two transmembrane proteins.</text>
</comment>
<dbReference type="EMBL" id="JMSZ01000032">
    <property type="protein sequence ID" value="KDE39047.1"/>
    <property type="molecule type" value="Genomic_DNA"/>
</dbReference>
<dbReference type="STRING" id="267850.ADINL_2176"/>
<keyword evidence="5 7" id="KW-1133">Transmembrane helix</keyword>
<evidence type="ECO:0000256" key="7">
    <source>
        <dbReference type="RuleBase" id="RU369079"/>
    </source>
</evidence>
<keyword evidence="4 7" id="KW-0812">Transmembrane</keyword>
<dbReference type="PIRSF" id="PIRSF006066">
    <property type="entry name" value="HI0050"/>
    <property type="match status" value="1"/>
</dbReference>
<feature type="transmembrane region" description="Helical" evidence="7">
    <location>
        <begin position="6"/>
        <end position="37"/>
    </location>
</feature>
<sequence length="442" mass="47479">MEILPFLMFLFLFGFILLGLPVAFSLTLVAAGAGYILFQDMFLMQLYRQVVKVSSDFILASIPLFILMGAILERAGIAMRLFNAFQTLTARLPGGVGVASLAMCGVFAAATGVVGAVEIVVGIMAIPAMQKLKYNNSLIAGTVCAGGSLGTIIPPSVIAIVYAALAQMSVGQLFAAAMFPGLIMLGLFILYIMIYSYFQSSSSKNTDAQKTDTVHKTTWELIKIVSVGLLPATFLIITVLGSLLAGIASPTEAAAVGVGGAFLLMFAYGEFSIKKLIDALDTTIRITAMIMLIVVAGTMFTGIFIVAGGASMVRELVSFMGDETWQVILVMLVIVFIIGFVMDWISIVLICVPIFMPIVRSFGIDPIWFAVMMMVVIQTSYLTPPMAPSIFYLKSIAPKDMTYGQMCRGVIPFVIIQFIVLIIVAAFPLVATWLPGQLSAKF</sequence>
<dbReference type="PANTHER" id="PTHR33362">
    <property type="entry name" value="SIALIC ACID TRAP TRANSPORTER PERMEASE PROTEIN SIAT-RELATED"/>
    <property type="match status" value="1"/>
</dbReference>
<feature type="transmembrane region" description="Helical" evidence="7">
    <location>
        <begin position="138"/>
        <end position="165"/>
    </location>
</feature>
<dbReference type="AlphaFoldDB" id="A0A063Y3H5"/>
<dbReference type="InterPro" id="IPR004681">
    <property type="entry name" value="TRAP_DctM"/>
</dbReference>
<keyword evidence="3 7" id="KW-0997">Cell inner membrane</keyword>
<dbReference type="NCBIfam" id="TIGR00786">
    <property type="entry name" value="dctM"/>
    <property type="match status" value="1"/>
</dbReference>
<evidence type="ECO:0000256" key="6">
    <source>
        <dbReference type="ARBA" id="ARBA00023136"/>
    </source>
</evidence>
<organism evidence="9 10">
    <name type="scientific">Nitrincola lacisaponensis</name>
    <dbReference type="NCBI Taxonomy" id="267850"/>
    <lineage>
        <taxon>Bacteria</taxon>
        <taxon>Pseudomonadati</taxon>
        <taxon>Pseudomonadota</taxon>
        <taxon>Gammaproteobacteria</taxon>
        <taxon>Oceanospirillales</taxon>
        <taxon>Oceanospirillaceae</taxon>
        <taxon>Nitrincola</taxon>
    </lineage>
</organism>
<comment type="caution">
    <text evidence="9">The sequence shown here is derived from an EMBL/GenBank/DDBJ whole genome shotgun (WGS) entry which is preliminary data.</text>
</comment>
<evidence type="ECO:0000256" key="3">
    <source>
        <dbReference type="ARBA" id="ARBA00022519"/>
    </source>
</evidence>
<dbReference type="GO" id="GO:0005886">
    <property type="term" value="C:plasma membrane"/>
    <property type="evidence" value="ECO:0007669"/>
    <property type="project" value="UniProtKB-SubCell"/>
</dbReference>
<dbReference type="Proteomes" id="UP000027318">
    <property type="component" value="Unassembled WGS sequence"/>
</dbReference>
<evidence type="ECO:0000313" key="10">
    <source>
        <dbReference type="Proteomes" id="UP000027318"/>
    </source>
</evidence>
<feature type="transmembrane region" description="Helical" evidence="7">
    <location>
        <begin position="57"/>
        <end position="77"/>
    </location>
</feature>
<evidence type="ECO:0000256" key="4">
    <source>
        <dbReference type="ARBA" id="ARBA00022692"/>
    </source>
</evidence>
<evidence type="ECO:0000256" key="2">
    <source>
        <dbReference type="ARBA" id="ARBA00022475"/>
    </source>
</evidence>
<feature type="transmembrane region" description="Helical" evidence="7">
    <location>
        <begin position="283"/>
        <end position="307"/>
    </location>
</feature>
<proteinExistence type="inferred from homology"/>
<keyword evidence="6 7" id="KW-0472">Membrane</keyword>
<comment type="function">
    <text evidence="7">Part of the tripartite ATP-independent periplasmic (TRAP) transport system.</text>
</comment>
<dbReference type="GO" id="GO:0022857">
    <property type="term" value="F:transmembrane transporter activity"/>
    <property type="evidence" value="ECO:0007669"/>
    <property type="project" value="UniProtKB-UniRule"/>
</dbReference>